<dbReference type="EMBL" id="JAEKMH010000001">
    <property type="protein sequence ID" value="MBJ3783407.1"/>
    <property type="molecule type" value="Genomic_DNA"/>
</dbReference>
<dbReference type="Proteomes" id="UP000602124">
    <property type="component" value="Unassembled WGS sequence"/>
</dbReference>
<evidence type="ECO:0000313" key="2">
    <source>
        <dbReference type="Proteomes" id="UP000602124"/>
    </source>
</evidence>
<organism evidence="1 2">
    <name type="scientific">Devosia sediminis</name>
    <dbReference type="NCBI Taxonomy" id="2798801"/>
    <lineage>
        <taxon>Bacteria</taxon>
        <taxon>Pseudomonadati</taxon>
        <taxon>Pseudomonadota</taxon>
        <taxon>Alphaproteobacteria</taxon>
        <taxon>Hyphomicrobiales</taxon>
        <taxon>Devosiaceae</taxon>
        <taxon>Devosia</taxon>
    </lineage>
</organism>
<dbReference type="RefSeq" id="WP_198874644.1">
    <property type="nucleotide sequence ID" value="NZ_JAEKMH010000001.1"/>
</dbReference>
<keyword evidence="2" id="KW-1185">Reference proteome</keyword>
<gene>
    <name evidence="1" type="ORF">JEQ47_01625</name>
</gene>
<evidence type="ECO:0000313" key="1">
    <source>
        <dbReference type="EMBL" id="MBJ3783407.1"/>
    </source>
</evidence>
<sequence>MTALTADRNTPRAQGDILVLDLAAAIKVFAGGIVMRNAAGNGTKGATATGSVGVGVAIEQVDNSAGAAGDKTAQVRVGTFRFANSAAGDLITKADINKPAYIVDDQTVAKTNGTNTRSIAGMIAGVDALGVWVRFDEALASAYLT</sequence>
<protein>
    <recommendedName>
        <fullName evidence="3">DUF2190 family protein</fullName>
    </recommendedName>
</protein>
<name>A0A934MFZ9_9HYPH</name>
<reference evidence="1" key="1">
    <citation type="submission" date="2020-12" db="EMBL/GenBank/DDBJ databases">
        <title>Devosia sp. MSA67 isolated from Mo River.</title>
        <authorList>
            <person name="Ma F."/>
            <person name="Zi Z."/>
        </authorList>
    </citation>
    <scope>NUCLEOTIDE SEQUENCE</scope>
    <source>
        <strain evidence="1">MSA67</strain>
    </source>
</reference>
<evidence type="ECO:0008006" key="3">
    <source>
        <dbReference type="Google" id="ProtNLM"/>
    </source>
</evidence>
<accession>A0A934MFZ9</accession>
<dbReference type="AlphaFoldDB" id="A0A934MFZ9"/>
<comment type="caution">
    <text evidence="1">The sequence shown here is derived from an EMBL/GenBank/DDBJ whole genome shotgun (WGS) entry which is preliminary data.</text>
</comment>
<proteinExistence type="predicted"/>